<proteinExistence type="inferred from homology"/>
<dbReference type="Gene3D" id="3.40.50.150">
    <property type="entry name" value="Vaccinia Virus protein VP39"/>
    <property type="match status" value="1"/>
</dbReference>
<dbReference type="GO" id="GO:0008757">
    <property type="term" value="F:S-adenosylmethionine-dependent methyltransferase activity"/>
    <property type="evidence" value="ECO:0007669"/>
    <property type="project" value="InterPro"/>
</dbReference>
<dbReference type="AlphaFoldDB" id="A0A2H4ZPU3"/>
<evidence type="ECO:0000256" key="4">
    <source>
        <dbReference type="PROSITE-ProRule" id="PRU00914"/>
    </source>
</evidence>
<dbReference type="InterPro" id="IPR029063">
    <property type="entry name" value="SAM-dependent_MTases_sf"/>
</dbReference>
<keyword evidence="1 4" id="KW-0489">Methyltransferase</keyword>
<keyword evidence="2 4" id="KW-0808">Transferase</keyword>
<sequence length="316" mass="36549">MSWIVLSPTIINMLVVLLLIVFLFYLLNRNNRSYENSKSVAKAYDNWTEDRLLELLWGDHVHLGYYSEKPKAHDFRVAKEIFVHELVHWSGLDQLPYGSTLLDVGCGIGGSSRILARDYGFNVLGISISPSQIRRARELTTVESKCQFAVMDALNLKLDDGSFDAVWSVEAGPHMPDKQLYADELQRILRSNGLLVVADWNRRDQRIKPLSKSERWVMRQLLDQWAHPEFASILGFRENLQQSKYNKGFVDIDDWTRQTLPSWFDSIMEGIRRPLTMLTLGPRAIIQGFREIPTLILMHWAFSRGMMQFGVFRARS</sequence>
<reference evidence="7" key="1">
    <citation type="submission" date="2017-10" db="EMBL/GenBank/DDBJ databases">
        <title>Paulinella longichromatophora chromatophore genome.</title>
        <authorList>
            <person name="Lhee D."/>
            <person name="Yoon H.S."/>
        </authorList>
    </citation>
    <scope>NUCLEOTIDE SEQUENCE</scope>
</reference>
<dbReference type="Pfam" id="PF08241">
    <property type="entry name" value="Methyltransf_11"/>
    <property type="match status" value="1"/>
</dbReference>
<accession>A0A2H4ZPU3</accession>
<keyword evidence="5" id="KW-1133">Transmembrane helix</keyword>
<feature type="region of interest" description="SAM motif I" evidence="4">
    <location>
        <begin position="101"/>
        <end position="110"/>
    </location>
</feature>
<dbReference type="GO" id="GO:0032259">
    <property type="term" value="P:methylation"/>
    <property type="evidence" value="ECO:0007669"/>
    <property type="project" value="UniProtKB-UniRule"/>
</dbReference>
<evidence type="ECO:0000256" key="3">
    <source>
        <dbReference type="ARBA" id="ARBA00022691"/>
    </source>
</evidence>
<gene>
    <name evidence="7" type="ORF">PLO_542</name>
</gene>
<keyword evidence="7" id="KW-0934">Plastid</keyword>
<comment type="similarity">
    <text evidence="4">Belongs to the class I-like SAM-binding methyltransferase superfamily. gTMT family.</text>
</comment>
<feature type="domain" description="Methyltransferase type 11" evidence="6">
    <location>
        <begin position="102"/>
        <end position="197"/>
    </location>
</feature>
<name>A0A2H4ZPU3_9EUKA</name>
<dbReference type="SUPFAM" id="SSF53335">
    <property type="entry name" value="S-adenosyl-L-methionine-dependent methyltransferases"/>
    <property type="match status" value="1"/>
</dbReference>
<protein>
    <submittedName>
        <fullName evidence="7">Putative sterol-C-methyltransferase</fullName>
    </submittedName>
</protein>
<dbReference type="InterPro" id="IPR025774">
    <property type="entry name" value="PiNMT-like"/>
</dbReference>
<evidence type="ECO:0000313" key="7">
    <source>
        <dbReference type="EMBL" id="AUG32531.1"/>
    </source>
</evidence>
<evidence type="ECO:0000256" key="1">
    <source>
        <dbReference type="ARBA" id="ARBA00022603"/>
    </source>
</evidence>
<dbReference type="PANTHER" id="PTHR44068">
    <property type="entry name" value="ZGC:194242"/>
    <property type="match status" value="1"/>
</dbReference>
<dbReference type="InterPro" id="IPR050447">
    <property type="entry name" value="Erg6_SMT_methyltransf"/>
</dbReference>
<dbReference type="EMBL" id="MG264610">
    <property type="protein sequence ID" value="AUG32531.1"/>
    <property type="molecule type" value="Genomic_DNA"/>
</dbReference>
<feature type="region of interest" description="SAM motif II" evidence="4">
    <location>
        <begin position="161"/>
        <end position="169"/>
    </location>
</feature>
<dbReference type="InterPro" id="IPR013216">
    <property type="entry name" value="Methyltransf_11"/>
</dbReference>
<keyword evidence="3 4" id="KW-0949">S-adenosyl-L-methionine</keyword>
<organism evidence="7">
    <name type="scientific">Paulinella longichromatophora</name>
    <dbReference type="NCBI Taxonomy" id="1708747"/>
    <lineage>
        <taxon>Eukaryota</taxon>
        <taxon>Sar</taxon>
        <taxon>Rhizaria</taxon>
        <taxon>Cercozoa</taxon>
        <taxon>Imbricatea</taxon>
        <taxon>Silicofilosea</taxon>
        <taxon>Euglyphida</taxon>
        <taxon>Paulinellidae</taxon>
        <taxon>Paulinella</taxon>
    </lineage>
</organism>
<geneLocation type="plastid" evidence="7"/>
<feature type="region of interest" description="SAM motif III" evidence="4">
    <location>
        <begin position="188"/>
        <end position="197"/>
    </location>
</feature>
<dbReference type="PROSITE" id="PS51581">
    <property type="entry name" value="SAM_GTMT"/>
    <property type="match status" value="1"/>
</dbReference>
<feature type="transmembrane region" description="Helical" evidence="5">
    <location>
        <begin position="6"/>
        <end position="27"/>
    </location>
</feature>
<dbReference type="PANTHER" id="PTHR44068:SF11">
    <property type="entry name" value="GERANYL DIPHOSPHATE 2-C-METHYLTRANSFERASE"/>
    <property type="match status" value="1"/>
</dbReference>
<keyword evidence="5" id="KW-0812">Transmembrane</keyword>
<dbReference type="CDD" id="cd02440">
    <property type="entry name" value="AdoMet_MTases"/>
    <property type="match status" value="1"/>
</dbReference>
<evidence type="ECO:0000256" key="5">
    <source>
        <dbReference type="SAM" id="Phobius"/>
    </source>
</evidence>
<evidence type="ECO:0000259" key="6">
    <source>
        <dbReference type="Pfam" id="PF08241"/>
    </source>
</evidence>
<keyword evidence="5" id="KW-0472">Membrane</keyword>
<evidence type="ECO:0000256" key="2">
    <source>
        <dbReference type="ARBA" id="ARBA00022679"/>
    </source>
</evidence>